<proteinExistence type="predicted"/>
<keyword evidence="1" id="KW-0472">Membrane</keyword>
<reference evidence="2" key="1">
    <citation type="submission" date="2022-04" db="EMBL/GenBank/DDBJ databases">
        <title>A functionally conserved STORR gene fusion in Papaver species that diverged 16.8 million years ago.</title>
        <authorList>
            <person name="Catania T."/>
        </authorList>
    </citation>
    <scope>NUCLEOTIDE SEQUENCE</scope>
    <source>
        <strain evidence="2">S-188037</strain>
    </source>
</reference>
<protein>
    <submittedName>
        <fullName evidence="2">Uncharacterized protein</fullName>
    </submittedName>
</protein>
<dbReference type="AlphaFoldDB" id="A0AAD4SSN8"/>
<keyword evidence="3" id="KW-1185">Reference proteome</keyword>
<evidence type="ECO:0000313" key="2">
    <source>
        <dbReference type="EMBL" id="KAI3919130.1"/>
    </source>
</evidence>
<comment type="caution">
    <text evidence="2">The sequence shown here is derived from an EMBL/GenBank/DDBJ whole genome shotgun (WGS) entry which is preliminary data.</text>
</comment>
<keyword evidence="1" id="KW-1133">Transmembrane helix</keyword>
<keyword evidence="1" id="KW-0812">Transmembrane</keyword>
<feature type="transmembrane region" description="Helical" evidence="1">
    <location>
        <begin position="21"/>
        <end position="44"/>
    </location>
</feature>
<evidence type="ECO:0000313" key="3">
    <source>
        <dbReference type="Proteomes" id="UP001202328"/>
    </source>
</evidence>
<name>A0AAD4SSN8_9MAGN</name>
<organism evidence="2 3">
    <name type="scientific">Papaver atlanticum</name>
    <dbReference type="NCBI Taxonomy" id="357466"/>
    <lineage>
        <taxon>Eukaryota</taxon>
        <taxon>Viridiplantae</taxon>
        <taxon>Streptophyta</taxon>
        <taxon>Embryophyta</taxon>
        <taxon>Tracheophyta</taxon>
        <taxon>Spermatophyta</taxon>
        <taxon>Magnoliopsida</taxon>
        <taxon>Ranunculales</taxon>
        <taxon>Papaveraceae</taxon>
        <taxon>Papaveroideae</taxon>
        <taxon>Papaver</taxon>
    </lineage>
</organism>
<sequence>MGYKWNMGFVSHIPSKKKRKWLIWILFGICGIGNGVFICGNWDLRLWNGTDIWLNNKSLIERVKKLKPSTTDSVKITVITNSKGSHQRQTPSTLLQ</sequence>
<dbReference type="EMBL" id="JAJJMB010008936">
    <property type="protein sequence ID" value="KAI3919130.1"/>
    <property type="molecule type" value="Genomic_DNA"/>
</dbReference>
<gene>
    <name evidence="2" type="ORF">MKW98_016683</name>
</gene>
<dbReference type="Proteomes" id="UP001202328">
    <property type="component" value="Unassembled WGS sequence"/>
</dbReference>
<evidence type="ECO:0000256" key="1">
    <source>
        <dbReference type="SAM" id="Phobius"/>
    </source>
</evidence>
<accession>A0AAD4SSN8</accession>